<dbReference type="InterPro" id="IPR046848">
    <property type="entry name" value="E_motif"/>
</dbReference>
<dbReference type="PROSITE" id="PS51375">
    <property type="entry name" value="PPR"/>
    <property type="match status" value="2"/>
</dbReference>
<dbReference type="FunFam" id="1.25.40.10:FF:002158">
    <property type="entry name" value="Pentatricopeptide repeat-containing protein"/>
    <property type="match status" value="1"/>
</dbReference>
<evidence type="ECO:0000256" key="2">
    <source>
        <dbReference type="PROSITE-ProRule" id="PRU00708"/>
    </source>
</evidence>
<dbReference type="AlphaFoldDB" id="A0AAN9P1M3"/>
<evidence type="ECO:0008006" key="5">
    <source>
        <dbReference type="Google" id="ProtNLM"/>
    </source>
</evidence>
<evidence type="ECO:0000256" key="1">
    <source>
        <dbReference type="ARBA" id="ARBA00022737"/>
    </source>
</evidence>
<feature type="repeat" description="PPR" evidence="2">
    <location>
        <begin position="75"/>
        <end position="109"/>
    </location>
</feature>
<dbReference type="Pfam" id="PF20431">
    <property type="entry name" value="E_motif"/>
    <property type="match status" value="1"/>
</dbReference>
<dbReference type="Gene3D" id="1.25.40.10">
    <property type="entry name" value="Tetratricopeptide repeat domain"/>
    <property type="match status" value="4"/>
</dbReference>
<dbReference type="InterPro" id="IPR002885">
    <property type="entry name" value="PPR_rpt"/>
</dbReference>
<evidence type="ECO:0000313" key="3">
    <source>
        <dbReference type="EMBL" id="KAK7283056.1"/>
    </source>
</evidence>
<sequence length="536" mass="60220">MVVLPMSKKQQCLSLMNLCCSIKQLHQIQSQIHISGLHQDTFLFTQLIYAFSLNKPLQNLIHAQKLVHFFSINPSPISWNILIRGYSTSNSPKDAIWVFDKMRKNGIRPNKLTFPFVFKCCAMEKSLFEGKQVHGDVVKCGLDCDVYVGNNLVNFYGSCNKILDAKKVFVEMPERGVVSWNSVITACVENAWLKDGIGYFLMMRDCGFEPDETTMVLVLNACAELGYLSLGRWTHSQIVLRGMVLSVHLGTALVDMYSKSGSVSNARLVFWRMEKRNVWTWSAMILGLAQHGFAEEALELFAMIGNSSKGEERVPDIDPHSGSEFDRSVDSVHSRSFIASGYPMGNNSDISPNYVTYLGVLCACSHAGMVDEGYQYFCEMEHVHGIKPKMVHYGAVVDMLGRAGLLAEAYDFIQSMPIEPDPIIWRTLLGACTVHDVHDHAGIRDKVRKRLLLLEPRRGGNLVIVANMYAEVGLWEKAANVRRDMRYGGMKKMAGESCVDLGGSLYRFFAGYDSHPDLLPVYDLLEGLNRHLKMVN</sequence>
<protein>
    <recommendedName>
        <fullName evidence="5">Pentatricopeptide repeat protein</fullName>
    </recommendedName>
</protein>
<organism evidence="3 4">
    <name type="scientific">Crotalaria pallida</name>
    <name type="common">Smooth rattlebox</name>
    <name type="synonym">Crotalaria striata</name>
    <dbReference type="NCBI Taxonomy" id="3830"/>
    <lineage>
        <taxon>Eukaryota</taxon>
        <taxon>Viridiplantae</taxon>
        <taxon>Streptophyta</taxon>
        <taxon>Embryophyta</taxon>
        <taxon>Tracheophyta</taxon>
        <taxon>Spermatophyta</taxon>
        <taxon>Magnoliopsida</taxon>
        <taxon>eudicotyledons</taxon>
        <taxon>Gunneridae</taxon>
        <taxon>Pentapetalae</taxon>
        <taxon>rosids</taxon>
        <taxon>fabids</taxon>
        <taxon>Fabales</taxon>
        <taxon>Fabaceae</taxon>
        <taxon>Papilionoideae</taxon>
        <taxon>50 kb inversion clade</taxon>
        <taxon>genistoids sensu lato</taxon>
        <taxon>core genistoids</taxon>
        <taxon>Crotalarieae</taxon>
        <taxon>Crotalaria</taxon>
    </lineage>
</organism>
<dbReference type="Pfam" id="PF13041">
    <property type="entry name" value="PPR_2"/>
    <property type="match status" value="1"/>
</dbReference>
<keyword evidence="1" id="KW-0677">Repeat</keyword>
<comment type="caution">
    <text evidence="3">The sequence shown here is derived from an EMBL/GenBank/DDBJ whole genome shotgun (WGS) entry which is preliminary data.</text>
</comment>
<dbReference type="EMBL" id="JAYWIO010000002">
    <property type="protein sequence ID" value="KAK7283056.1"/>
    <property type="molecule type" value="Genomic_DNA"/>
</dbReference>
<dbReference type="FunFam" id="1.25.40.10:FF:000242">
    <property type="entry name" value="Pentatricopeptide repeat-containing protein"/>
    <property type="match status" value="1"/>
</dbReference>
<feature type="repeat" description="PPR" evidence="2">
    <location>
        <begin position="176"/>
        <end position="210"/>
    </location>
</feature>
<dbReference type="InterPro" id="IPR011990">
    <property type="entry name" value="TPR-like_helical_dom_sf"/>
</dbReference>
<dbReference type="Pfam" id="PF01535">
    <property type="entry name" value="PPR"/>
    <property type="match status" value="6"/>
</dbReference>
<dbReference type="GO" id="GO:0003723">
    <property type="term" value="F:RNA binding"/>
    <property type="evidence" value="ECO:0007669"/>
    <property type="project" value="InterPro"/>
</dbReference>
<name>A0AAN9P1M3_CROPI</name>
<dbReference type="PANTHER" id="PTHR47926">
    <property type="entry name" value="PENTATRICOPEPTIDE REPEAT-CONTAINING PROTEIN"/>
    <property type="match status" value="1"/>
</dbReference>
<accession>A0AAN9P1M3</accession>
<dbReference type="NCBIfam" id="TIGR00756">
    <property type="entry name" value="PPR"/>
    <property type="match status" value="3"/>
</dbReference>
<dbReference type="InterPro" id="IPR046960">
    <property type="entry name" value="PPR_At4g14850-like_plant"/>
</dbReference>
<proteinExistence type="predicted"/>
<gene>
    <name evidence="3" type="ORF">RIF29_12298</name>
</gene>
<keyword evidence="4" id="KW-1185">Reference proteome</keyword>
<dbReference type="Proteomes" id="UP001372338">
    <property type="component" value="Unassembled WGS sequence"/>
</dbReference>
<reference evidence="3 4" key="1">
    <citation type="submission" date="2024-01" db="EMBL/GenBank/DDBJ databases">
        <title>The genomes of 5 underutilized Papilionoideae crops provide insights into root nodulation and disease resistanc.</title>
        <authorList>
            <person name="Yuan L."/>
        </authorList>
    </citation>
    <scope>NUCLEOTIDE SEQUENCE [LARGE SCALE GENOMIC DNA]</scope>
    <source>
        <strain evidence="3">ZHUSHIDOU_FW_LH</strain>
        <tissue evidence="3">Leaf</tissue>
    </source>
</reference>
<dbReference type="PANTHER" id="PTHR47926:SF347">
    <property type="entry name" value="PENTATRICOPEPTIDE REPEAT-CONTAINING PROTEIN"/>
    <property type="match status" value="1"/>
</dbReference>
<dbReference type="GO" id="GO:0009451">
    <property type="term" value="P:RNA modification"/>
    <property type="evidence" value="ECO:0007669"/>
    <property type="project" value="InterPro"/>
</dbReference>
<evidence type="ECO:0000313" key="4">
    <source>
        <dbReference type="Proteomes" id="UP001372338"/>
    </source>
</evidence>